<name>X1P0A6_9ZZZZ</name>
<sequence length="150" mass="16987">TNPDRKAGRGRKVTSSPVKKGAIKLGLKFFQPQNINEPEFISQLKELKAEAGVIVAYGRILKREIIDVMEKGWINFHPSLLPKYRGPSPIQWAILHGDSITGITTTFLDEKMDSGDIILQKKIEIKENDTFGKLKQKIKVEGYKLLLKTR</sequence>
<dbReference type="EC" id="2.1.2.9" evidence="1"/>
<organism evidence="3">
    <name type="scientific">marine sediment metagenome</name>
    <dbReference type="NCBI Taxonomy" id="412755"/>
    <lineage>
        <taxon>unclassified sequences</taxon>
        <taxon>metagenomes</taxon>
        <taxon>ecological metagenomes</taxon>
    </lineage>
</organism>
<accession>X1P0A6</accession>
<dbReference type="InterPro" id="IPR041711">
    <property type="entry name" value="Met-tRNA-FMT_N"/>
</dbReference>
<dbReference type="Gene3D" id="3.40.50.12230">
    <property type="match status" value="1"/>
</dbReference>
<gene>
    <name evidence="3" type="ORF">S06H3_62613</name>
</gene>
<dbReference type="CDD" id="cd08646">
    <property type="entry name" value="FMT_core_Met-tRNA-FMT_N"/>
    <property type="match status" value="1"/>
</dbReference>
<dbReference type="SUPFAM" id="SSF53328">
    <property type="entry name" value="Formyltransferase"/>
    <property type="match status" value="1"/>
</dbReference>
<proteinExistence type="predicted"/>
<dbReference type="InterPro" id="IPR002376">
    <property type="entry name" value="Formyl_transf_N"/>
</dbReference>
<dbReference type="Pfam" id="PF00551">
    <property type="entry name" value="Formyl_trans_N"/>
    <property type="match status" value="1"/>
</dbReference>
<feature type="non-terminal residue" evidence="3">
    <location>
        <position position="1"/>
    </location>
</feature>
<dbReference type="GO" id="GO:0004479">
    <property type="term" value="F:methionyl-tRNA formyltransferase activity"/>
    <property type="evidence" value="ECO:0007669"/>
    <property type="project" value="UniProtKB-EC"/>
</dbReference>
<comment type="caution">
    <text evidence="3">The sequence shown here is derived from an EMBL/GenBank/DDBJ whole genome shotgun (WGS) entry which is preliminary data.</text>
</comment>
<feature type="non-terminal residue" evidence="3">
    <location>
        <position position="150"/>
    </location>
</feature>
<dbReference type="EMBL" id="BARV01041328">
    <property type="protein sequence ID" value="GAI49737.1"/>
    <property type="molecule type" value="Genomic_DNA"/>
</dbReference>
<evidence type="ECO:0000259" key="2">
    <source>
        <dbReference type="Pfam" id="PF00551"/>
    </source>
</evidence>
<dbReference type="PANTHER" id="PTHR11138">
    <property type="entry name" value="METHIONYL-TRNA FORMYLTRANSFERASE"/>
    <property type="match status" value="1"/>
</dbReference>
<protein>
    <recommendedName>
        <fullName evidence="1">methionyl-tRNA formyltransferase</fullName>
        <ecNumber evidence="1">2.1.2.9</ecNumber>
    </recommendedName>
</protein>
<evidence type="ECO:0000313" key="3">
    <source>
        <dbReference type="EMBL" id="GAI49737.1"/>
    </source>
</evidence>
<reference evidence="3" key="1">
    <citation type="journal article" date="2014" name="Front. Microbiol.">
        <title>High frequency of phylogenetically diverse reductive dehalogenase-homologous genes in deep subseafloor sedimentary metagenomes.</title>
        <authorList>
            <person name="Kawai M."/>
            <person name="Futagami T."/>
            <person name="Toyoda A."/>
            <person name="Takaki Y."/>
            <person name="Nishi S."/>
            <person name="Hori S."/>
            <person name="Arai W."/>
            <person name="Tsubouchi T."/>
            <person name="Morono Y."/>
            <person name="Uchiyama I."/>
            <person name="Ito T."/>
            <person name="Fujiyama A."/>
            <person name="Inagaki F."/>
            <person name="Takami H."/>
        </authorList>
    </citation>
    <scope>NUCLEOTIDE SEQUENCE</scope>
    <source>
        <strain evidence="3">Expedition CK06-06</strain>
    </source>
</reference>
<dbReference type="AlphaFoldDB" id="X1P0A6"/>
<dbReference type="PANTHER" id="PTHR11138:SF5">
    <property type="entry name" value="METHIONYL-TRNA FORMYLTRANSFERASE, MITOCHONDRIAL"/>
    <property type="match status" value="1"/>
</dbReference>
<evidence type="ECO:0000256" key="1">
    <source>
        <dbReference type="ARBA" id="ARBA00012261"/>
    </source>
</evidence>
<feature type="domain" description="Formyl transferase N-terminal" evidence="2">
    <location>
        <begin position="1"/>
        <end position="148"/>
    </location>
</feature>
<dbReference type="InterPro" id="IPR036477">
    <property type="entry name" value="Formyl_transf_N_sf"/>
</dbReference>
<dbReference type="GO" id="GO:0005829">
    <property type="term" value="C:cytosol"/>
    <property type="evidence" value="ECO:0007669"/>
    <property type="project" value="TreeGrafter"/>
</dbReference>